<dbReference type="PANTHER" id="PTHR38041:SF1">
    <property type="entry name" value="CHORISMATE MUTASE"/>
    <property type="match status" value="1"/>
</dbReference>
<accession>A0A5Q2VDT6</accession>
<dbReference type="NCBIfam" id="NF005475">
    <property type="entry name" value="PRK07075.1"/>
    <property type="match status" value="1"/>
</dbReference>
<dbReference type="GO" id="GO:0009697">
    <property type="term" value="P:salicylic acid biosynthetic process"/>
    <property type="evidence" value="ECO:0007669"/>
    <property type="project" value="InterPro"/>
</dbReference>
<dbReference type="PIRSF" id="PIRSF029775">
    <property type="entry name" value="Isochor_pyr_lyas"/>
    <property type="match status" value="1"/>
</dbReference>
<evidence type="ECO:0000313" key="5">
    <source>
        <dbReference type="EMBL" id="QGH62568.1"/>
    </source>
</evidence>
<name>A0A5Q2VDT6_SERPR</name>
<dbReference type="Gene3D" id="1.20.59.10">
    <property type="entry name" value="Chorismate mutase"/>
    <property type="match status" value="1"/>
</dbReference>
<feature type="domain" description="Chorismate mutase" evidence="4">
    <location>
        <begin position="9"/>
        <end position="99"/>
    </location>
</feature>
<keyword evidence="2" id="KW-0413">Isomerase</keyword>
<dbReference type="GO" id="GO:0016835">
    <property type="term" value="F:carbon-oxygen lyase activity"/>
    <property type="evidence" value="ECO:0007669"/>
    <property type="project" value="InterPro"/>
</dbReference>
<dbReference type="InterPro" id="IPR036263">
    <property type="entry name" value="Chorismate_II_sf"/>
</dbReference>
<dbReference type="PROSITE" id="PS51168">
    <property type="entry name" value="CHORISMATE_MUT_2"/>
    <property type="match status" value="1"/>
</dbReference>
<organism evidence="5 6">
    <name type="scientific">Serratia proteamaculans</name>
    <dbReference type="NCBI Taxonomy" id="28151"/>
    <lineage>
        <taxon>Bacteria</taxon>
        <taxon>Pseudomonadati</taxon>
        <taxon>Pseudomonadota</taxon>
        <taxon>Gammaproteobacteria</taxon>
        <taxon>Enterobacterales</taxon>
        <taxon>Yersiniaceae</taxon>
        <taxon>Serratia</taxon>
    </lineage>
</organism>
<dbReference type="AlphaFoldDB" id="A0A5Q2VDT6"/>
<dbReference type="InterPro" id="IPR051331">
    <property type="entry name" value="Chorismate_mutase-related"/>
</dbReference>
<feature type="binding site" evidence="3">
    <location>
        <position position="95"/>
    </location>
    <ligand>
        <name>substrate</name>
    </ligand>
</feature>
<dbReference type="InterPro" id="IPR008241">
    <property type="entry name" value="Isochorismate_pyruvate-lyase"/>
</dbReference>
<dbReference type="GO" id="GO:0004106">
    <property type="term" value="F:chorismate mutase activity"/>
    <property type="evidence" value="ECO:0007669"/>
    <property type="project" value="UniProtKB-EC"/>
</dbReference>
<feature type="binding site" evidence="3">
    <location>
        <position position="36"/>
    </location>
    <ligand>
        <name>substrate</name>
    </ligand>
</feature>
<protein>
    <recommendedName>
        <fullName evidence="1">chorismate mutase</fullName>
        <ecNumber evidence="1">5.4.99.5</ecNumber>
    </recommendedName>
</protein>
<gene>
    <name evidence="5" type="ORF">GHV41_17805</name>
</gene>
<keyword evidence="5" id="KW-0456">Lyase</keyword>
<evidence type="ECO:0000259" key="4">
    <source>
        <dbReference type="PROSITE" id="PS51168"/>
    </source>
</evidence>
<reference evidence="5 6" key="1">
    <citation type="submission" date="2019-11" db="EMBL/GenBank/DDBJ databases">
        <title>The Phosphoenolpyruvate Phosphotransferase System Regulates Serratia proteamaculans 336X Biofilm Formation and Wheat Roots colonization.</title>
        <authorList>
            <person name="Liu F."/>
        </authorList>
    </citation>
    <scope>NUCLEOTIDE SEQUENCE [LARGE SCALE GENOMIC DNA]</scope>
    <source>
        <strain evidence="5 6">336X</strain>
    </source>
</reference>
<dbReference type="SMART" id="SM00830">
    <property type="entry name" value="CM_2"/>
    <property type="match status" value="1"/>
</dbReference>
<evidence type="ECO:0000313" key="6">
    <source>
        <dbReference type="Proteomes" id="UP000381260"/>
    </source>
</evidence>
<evidence type="ECO:0000256" key="3">
    <source>
        <dbReference type="PIRSR" id="PIRSR029775-1"/>
    </source>
</evidence>
<evidence type="ECO:0000256" key="1">
    <source>
        <dbReference type="ARBA" id="ARBA00012404"/>
    </source>
</evidence>
<evidence type="ECO:0000256" key="2">
    <source>
        <dbReference type="ARBA" id="ARBA00023235"/>
    </source>
</evidence>
<sequence length="109" mass="12840">MLIENRLSPQDCADMNDIRAEIDMMDESIIKLIAQRFAYVKAAAKFKTSPDAVRAKERFEAMLLQRRIWADEQGLSPEVIEKMYRDLVNYFISEEMKHWSQDQGRKPEV</sequence>
<proteinExistence type="predicted"/>
<dbReference type="RefSeq" id="WP_153859458.1">
    <property type="nucleotide sequence ID" value="NZ_CP045913.1"/>
</dbReference>
<dbReference type="GO" id="GO:0046417">
    <property type="term" value="P:chorismate metabolic process"/>
    <property type="evidence" value="ECO:0007669"/>
    <property type="project" value="InterPro"/>
</dbReference>
<dbReference type="EMBL" id="CP045913">
    <property type="protein sequence ID" value="QGH62568.1"/>
    <property type="molecule type" value="Genomic_DNA"/>
</dbReference>
<dbReference type="PANTHER" id="PTHR38041">
    <property type="entry name" value="CHORISMATE MUTASE"/>
    <property type="match status" value="1"/>
</dbReference>
<dbReference type="Proteomes" id="UP000381260">
    <property type="component" value="Chromosome"/>
</dbReference>
<dbReference type="EC" id="5.4.99.5" evidence="1"/>
<dbReference type="SUPFAM" id="SSF48600">
    <property type="entry name" value="Chorismate mutase II"/>
    <property type="match status" value="1"/>
</dbReference>
<dbReference type="InterPro" id="IPR036979">
    <property type="entry name" value="CM_dom_sf"/>
</dbReference>
<dbReference type="InterPro" id="IPR002701">
    <property type="entry name" value="CM_II_prokaryot"/>
</dbReference>
<feature type="binding site" evidence="3">
    <location>
        <position position="19"/>
    </location>
    <ligand>
        <name>substrate</name>
    </ligand>
</feature>
<dbReference type="UniPathway" id="UPA00120">
    <property type="reaction ID" value="UER00203"/>
</dbReference>
<dbReference type="Pfam" id="PF01817">
    <property type="entry name" value="CM_2"/>
    <property type="match status" value="1"/>
</dbReference>
<feature type="binding site" evidence="3">
    <location>
        <position position="47"/>
    </location>
    <ligand>
        <name>substrate</name>
    </ligand>
</feature>